<accession>A0ABS2U950</accession>
<keyword evidence="2" id="KW-1185">Reference proteome</keyword>
<protein>
    <submittedName>
        <fullName evidence="1">Uncharacterized protein</fullName>
    </submittedName>
</protein>
<dbReference type="EMBL" id="JAFFPU010000012">
    <property type="protein sequence ID" value="MBM9576068.1"/>
    <property type="molecule type" value="Genomic_DNA"/>
</dbReference>
<comment type="caution">
    <text evidence="1">The sequence shown here is derived from an EMBL/GenBank/DDBJ whole genome shotgun (WGS) entry which is preliminary data.</text>
</comment>
<evidence type="ECO:0000313" key="1">
    <source>
        <dbReference type="EMBL" id="MBM9576068.1"/>
    </source>
</evidence>
<evidence type="ECO:0000313" key="2">
    <source>
        <dbReference type="Proteomes" id="UP000724686"/>
    </source>
</evidence>
<name>A0ABS2U950_9LEPT</name>
<sequence>MHSHITVIIPNFTNNIYAELKRIIEPHRLDDDDIKSIRSRHFDAWYFPSDPLIDQELKTNYPKDHEEILNHSCYVRNLPEIYHTSGVILPNGSWIDLQDFGWRLLHEPSQKNESAWKQWLKKFQQLIDVHKEQICTQIIVHS</sequence>
<proteinExistence type="predicted"/>
<dbReference type="RefSeq" id="WP_205278264.1">
    <property type="nucleotide sequence ID" value="NZ_JAFFPU010000012.1"/>
</dbReference>
<organism evidence="1 2">
    <name type="scientific">Leptospira ainlahdjerensis</name>
    <dbReference type="NCBI Taxonomy" id="2810033"/>
    <lineage>
        <taxon>Bacteria</taxon>
        <taxon>Pseudomonadati</taxon>
        <taxon>Spirochaetota</taxon>
        <taxon>Spirochaetia</taxon>
        <taxon>Leptospirales</taxon>
        <taxon>Leptospiraceae</taxon>
        <taxon>Leptospira</taxon>
    </lineage>
</organism>
<reference evidence="1 2" key="1">
    <citation type="submission" date="2021-02" db="EMBL/GenBank/DDBJ databases">
        <title>Leptospira ainlahdjerensis sp. nov., Leptospira ainazelensis sp. nov., Leptospira abararensis sp. nov. and Leptospira chreensis sp. nov., four new species isolated from water sources in Algeria.</title>
        <authorList>
            <person name="Amara Korba A."/>
            <person name="Kainiu M."/>
            <person name="Vincent A.T."/>
            <person name="Mariet J.-F."/>
            <person name="Veyrier F.J."/>
            <person name="Goarant C."/>
            <person name="Picardeau M."/>
        </authorList>
    </citation>
    <scope>NUCLEOTIDE SEQUENCE [LARGE SCALE GENOMIC DNA]</scope>
    <source>
        <strain evidence="1 2">201903070</strain>
    </source>
</reference>
<gene>
    <name evidence="1" type="ORF">JWG45_02780</name>
</gene>
<dbReference type="Proteomes" id="UP000724686">
    <property type="component" value="Unassembled WGS sequence"/>
</dbReference>